<keyword evidence="5 8" id="KW-0472">Membrane</keyword>
<comment type="subcellular location">
    <subcellularLocation>
        <location evidence="1 6">Membrane</location>
        <topology evidence="1 6">Multi-pass membrane protein</topology>
    </subcellularLocation>
</comment>
<evidence type="ECO:0000256" key="1">
    <source>
        <dbReference type="ARBA" id="ARBA00004141"/>
    </source>
</evidence>
<sequence>MLSTRSLRLRPSLHSSSTFSPARTLPNRRHFIQNLNDGFLDLALALPYPAHWPAYSATIILLTVAVRTAVLPTIFWATRRQFRYERNVVPVLSELKPVVMHEQAIAMRKEGLLENNEIRAAIHARRCHEIMRIQSKELTKIHKCKPLATALIPVMVQAPIFMAMTILFARIAADPTSPFDSESFLTLSTLNHPDPTFTLPVVVGLLTMANVESSHWVLNPAEKDALKENEKKMKETVEKSGDRLSMIKFNLKSNMKDSMRVLSILRIGLASIAPGAVTLYWVTSAAFGLFQTWLVNWIAVKKRRELLATPPPTPNIMVDVQKQRLGATSSVQVPLAIASSGSGSALANLKSRVPTLGQRPPKGQKSPKGKQASRK</sequence>
<feature type="transmembrane region" description="Helical" evidence="8">
    <location>
        <begin position="150"/>
        <end position="173"/>
    </location>
</feature>
<evidence type="ECO:0000313" key="10">
    <source>
        <dbReference type="EMBL" id="KAJ4478221.1"/>
    </source>
</evidence>
<evidence type="ECO:0000259" key="9">
    <source>
        <dbReference type="Pfam" id="PF02096"/>
    </source>
</evidence>
<evidence type="ECO:0000256" key="2">
    <source>
        <dbReference type="ARBA" id="ARBA00009877"/>
    </source>
</evidence>
<feature type="domain" description="Membrane insertase YidC/Oxa/ALB C-terminal" evidence="9">
    <location>
        <begin position="55"/>
        <end position="296"/>
    </location>
</feature>
<dbReference type="GO" id="GO:0032979">
    <property type="term" value="P:protein insertion into mitochondrial inner membrane from matrix"/>
    <property type="evidence" value="ECO:0007669"/>
    <property type="project" value="TreeGrafter"/>
</dbReference>
<dbReference type="Proteomes" id="UP001150266">
    <property type="component" value="Unassembled WGS sequence"/>
</dbReference>
<feature type="compositionally biased region" description="Low complexity" evidence="7">
    <location>
        <begin position="1"/>
        <end position="17"/>
    </location>
</feature>
<dbReference type="PANTHER" id="PTHR12428">
    <property type="entry name" value="OXA1"/>
    <property type="match status" value="1"/>
</dbReference>
<name>A0A9W9ABI8_9AGAR</name>
<keyword evidence="4 8" id="KW-1133">Transmembrane helix</keyword>
<dbReference type="EMBL" id="JAOTPV010000009">
    <property type="protein sequence ID" value="KAJ4478221.1"/>
    <property type="molecule type" value="Genomic_DNA"/>
</dbReference>
<comment type="similarity">
    <text evidence="2 6">Belongs to the OXA1/ALB3/YidC family.</text>
</comment>
<dbReference type="Pfam" id="PF02096">
    <property type="entry name" value="60KD_IMP"/>
    <property type="match status" value="1"/>
</dbReference>
<dbReference type="GO" id="GO:0032977">
    <property type="term" value="F:membrane insertase activity"/>
    <property type="evidence" value="ECO:0007669"/>
    <property type="project" value="InterPro"/>
</dbReference>
<dbReference type="AlphaFoldDB" id="A0A9W9ABI8"/>
<accession>A0A9W9ABI8</accession>
<gene>
    <name evidence="10" type="ORF">J3R30DRAFT_3290534</name>
</gene>
<dbReference type="GO" id="GO:0033617">
    <property type="term" value="P:mitochondrial respiratory chain complex IV assembly"/>
    <property type="evidence" value="ECO:0007669"/>
    <property type="project" value="TreeGrafter"/>
</dbReference>
<feature type="compositionally biased region" description="Basic residues" evidence="7">
    <location>
        <begin position="365"/>
        <end position="375"/>
    </location>
</feature>
<feature type="region of interest" description="Disordered" evidence="7">
    <location>
        <begin position="349"/>
        <end position="375"/>
    </location>
</feature>
<dbReference type="InterPro" id="IPR001708">
    <property type="entry name" value="YidC/ALB3/OXA1/COX18"/>
</dbReference>
<evidence type="ECO:0000256" key="6">
    <source>
        <dbReference type="RuleBase" id="RU003945"/>
    </source>
</evidence>
<evidence type="ECO:0000256" key="4">
    <source>
        <dbReference type="ARBA" id="ARBA00022989"/>
    </source>
</evidence>
<evidence type="ECO:0000256" key="8">
    <source>
        <dbReference type="SAM" id="Phobius"/>
    </source>
</evidence>
<protein>
    <submittedName>
        <fullName evidence="10">60Kd inner membrane protein-domain-containing protein</fullName>
    </submittedName>
</protein>
<proteinExistence type="inferred from homology"/>
<feature type="transmembrane region" description="Helical" evidence="8">
    <location>
        <begin position="54"/>
        <end position="77"/>
    </location>
</feature>
<evidence type="ECO:0000313" key="11">
    <source>
        <dbReference type="Proteomes" id="UP001150266"/>
    </source>
</evidence>
<evidence type="ECO:0000256" key="3">
    <source>
        <dbReference type="ARBA" id="ARBA00022692"/>
    </source>
</evidence>
<reference evidence="10" key="1">
    <citation type="submission" date="2022-08" db="EMBL/GenBank/DDBJ databases">
        <title>A Global Phylogenomic Analysis of the Shiitake Genus Lentinula.</title>
        <authorList>
            <consortium name="DOE Joint Genome Institute"/>
            <person name="Sierra-Patev S."/>
            <person name="Min B."/>
            <person name="Naranjo-Ortiz M."/>
            <person name="Looney B."/>
            <person name="Konkel Z."/>
            <person name="Slot J.C."/>
            <person name="Sakamoto Y."/>
            <person name="Steenwyk J.L."/>
            <person name="Rokas A."/>
            <person name="Carro J."/>
            <person name="Camarero S."/>
            <person name="Ferreira P."/>
            <person name="Molpeceres G."/>
            <person name="Ruiz-Duenas F.J."/>
            <person name="Serrano A."/>
            <person name="Henrissat B."/>
            <person name="Drula E."/>
            <person name="Hughes K.W."/>
            <person name="Mata J.L."/>
            <person name="Ishikawa N.K."/>
            <person name="Vargas-Isla R."/>
            <person name="Ushijima S."/>
            <person name="Smith C.A."/>
            <person name="Ahrendt S."/>
            <person name="Andreopoulos W."/>
            <person name="He G."/>
            <person name="Labutti K."/>
            <person name="Lipzen A."/>
            <person name="Ng V."/>
            <person name="Riley R."/>
            <person name="Sandor L."/>
            <person name="Barry K."/>
            <person name="Martinez A.T."/>
            <person name="Xiao Y."/>
            <person name="Gibbons J.G."/>
            <person name="Terashima K."/>
            <person name="Grigoriev I.V."/>
            <person name="Hibbett D.S."/>
        </authorList>
    </citation>
    <scope>NUCLEOTIDE SEQUENCE</scope>
    <source>
        <strain evidence="10">JLM2183</strain>
    </source>
</reference>
<dbReference type="OrthoDB" id="2436667at2759"/>
<organism evidence="10 11">
    <name type="scientific">Lentinula aciculospora</name>
    <dbReference type="NCBI Taxonomy" id="153920"/>
    <lineage>
        <taxon>Eukaryota</taxon>
        <taxon>Fungi</taxon>
        <taxon>Dikarya</taxon>
        <taxon>Basidiomycota</taxon>
        <taxon>Agaricomycotina</taxon>
        <taxon>Agaricomycetes</taxon>
        <taxon>Agaricomycetidae</taxon>
        <taxon>Agaricales</taxon>
        <taxon>Marasmiineae</taxon>
        <taxon>Omphalotaceae</taxon>
        <taxon>Lentinula</taxon>
    </lineage>
</organism>
<dbReference type="GO" id="GO:0005743">
    <property type="term" value="C:mitochondrial inner membrane"/>
    <property type="evidence" value="ECO:0007669"/>
    <property type="project" value="TreeGrafter"/>
</dbReference>
<keyword evidence="3 6" id="KW-0812">Transmembrane</keyword>
<keyword evidence="11" id="KW-1185">Reference proteome</keyword>
<evidence type="ECO:0000256" key="7">
    <source>
        <dbReference type="SAM" id="MobiDB-lite"/>
    </source>
</evidence>
<evidence type="ECO:0000256" key="5">
    <source>
        <dbReference type="ARBA" id="ARBA00023136"/>
    </source>
</evidence>
<dbReference type="PANTHER" id="PTHR12428:SF65">
    <property type="entry name" value="CYTOCHROME C OXIDASE ASSEMBLY PROTEIN COX18, MITOCHONDRIAL"/>
    <property type="match status" value="1"/>
</dbReference>
<dbReference type="InterPro" id="IPR028055">
    <property type="entry name" value="YidC/Oxa/ALB_C"/>
</dbReference>
<feature type="region of interest" description="Disordered" evidence="7">
    <location>
        <begin position="1"/>
        <end position="21"/>
    </location>
</feature>
<comment type="caution">
    <text evidence="10">The sequence shown here is derived from an EMBL/GenBank/DDBJ whole genome shotgun (WGS) entry which is preliminary data.</text>
</comment>